<reference evidence="1" key="1">
    <citation type="journal article" date="2015" name="Nature">
        <title>Complex archaea that bridge the gap between prokaryotes and eukaryotes.</title>
        <authorList>
            <person name="Spang A."/>
            <person name="Saw J.H."/>
            <person name="Jorgensen S.L."/>
            <person name="Zaremba-Niedzwiedzka K."/>
            <person name="Martijn J."/>
            <person name="Lind A.E."/>
            <person name="van Eijk R."/>
            <person name="Schleper C."/>
            <person name="Guy L."/>
            <person name="Ettema T.J."/>
        </authorList>
    </citation>
    <scope>NUCLEOTIDE SEQUENCE</scope>
</reference>
<sequence>MKICDKCEDPTPAVNGIATLIEDEHFDLCDRHMIVLIDFLK</sequence>
<dbReference type="EMBL" id="LAZR01068807">
    <property type="protein sequence ID" value="KKK48947.1"/>
    <property type="molecule type" value="Genomic_DNA"/>
</dbReference>
<feature type="non-terminal residue" evidence="1">
    <location>
        <position position="41"/>
    </location>
</feature>
<proteinExistence type="predicted"/>
<protein>
    <submittedName>
        <fullName evidence="1">Uncharacterized protein</fullName>
    </submittedName>
</protein>
<organism evidence="1">
    <name type="scientific">marine sediment metagenome</name>
    <dbReference type="NCBI Taxonomy" id="412755"/>
    <lineage>
        <taxon>unclassified sequences</taxon>
        <taxon>metagenomes</taxon>
        <taxon>ecological metagenomes</taxon>
    </lineage>
</organism>
<comment type="caution">
    <text evidence="1">The sequence shown here is derived from an EMBL/GenBank/DDBJ whole genome shotgun (WGS) entry which is preliminary data.</text>
</comment>
<accession>A0A0F8VXA3</accession>
<gene>
    <name evidence="1" type="ORF">LCGC14_3140000</name>
</gene>
<dbReference type="AlphaFoldDB" id="A0A0F8VXA3"/>
<name>A0A0F8VXA3_9ZZZZ</name>
<evidence type="ECO:0000313" key="1">
    <source>
        <dbReference type="EMBL" id="KKK48947.1"/>
    </source>
</evidence>